<evidence type="ECO:0000256" key="1">
    <source>
        <dbReference type="SAM" id="MobiDB-lite"/>
    </source>
</evidence>
<feature type="region of interest" description="Disordered" evidence="1">
    <location>
        <begin position="81"/>
        <end position="102"/>
    </location>
</feature>
<dbReference type="Gramene" id="MELO3C031464.2.1">
    <property type="protein sequence ID" value="MELO3C031464.2.1"/>
    <property type="gene ID" value="MELO3C031464.2"/>
</dbReference>
<dbReference type="EnsemblPlants" id="MELO3C031464.2.1">
    <property type="protein sequence ID" value="MELO3C031464.2.1"/>
    <property type="gene ID" value="MELO3C031464.2"/>
</dbReference>
<evidence type="ECO:0000313" key="2">
    <source>
        <dbReference type="EnsemblPlants" id="MELO3C031464.2.1"/>
    </source>
</evidence>
<evidence type="ECO:0008006" key="3">
    <source>
        <dbReference type="Google" id="ProtNLM"/>
    </source>
</evidence>
<name>A0A9I9EBE2_CUCME</name>
<accession>A0A9I9EBE2</accession>
<proteinExistence type="predicted"/>
<dbReference type="AlphaFoldDB" id="A0A9I9EBE2"/>
<feature type="compositionally biased region" description="Basic and acidic residues" evidence="1">
    <location>
        <begin position="93"/>
        <end position="102"/>
    </location>
</feature>
<reference evidence="2" key="1">
    <citation type="submission" date="2023-03" db="UniProtKB">
        <authorList>
            <consortium name="EnsemblPlants"/>
        </authorList>
    </citation>
    <scope>IDENTIFICATION</scope>
</reference>
<organism evidence="2">
    <name type="scientific">Cucumis melo</name>
    <name type="common">Muskmelon</name>
    <dbReference type="NCBI Taxonomy" id="3656"/>
    <lineage>
        <taxon>Eukaryota</taxon>
        <taxon>Viridiplantae</taxon>
        <taxon>Streptophyta</taxon>
        <taxon>Embryophyta</taxon>
        <taxon>Tracheophyta</taxon>
        <taxon>Spermatophyta</taxon>
        <taxon>Magnoliopsida</taxon>
        <taxon>eudicotyledons</taxon>
        <taxon>Gunneridae</taxon>
        <taxon>Pentapetalae</taxon>
        <taxon>rosids</taxon>
        <taxon>fabids</taxon>
        <taxon>Cucurbitales</taxon>
        <taxon>Cucurbitaceae</taxon>
        <taxon>Benincaseae</taxon>
        <taxon>Cucumis</taxon>
    </lineage>
</organism>
<sequence length="219" mass="25426">MYYVGKASPDRLYRAALLRNQFADTILKAREKHLKMFVKLEIFLVCPMLGQPYDAQTHTLAASYGRRKAEAEVAVVATDGGDGRQRRWKGRRRATDSDRKPRTFPDTLLTASGKPRSFPTHYLPFPTHTYDVKKTYALGIPLISHVRLVPTHYLWRREYPLFSDVLWPTYKLCAGKTSDSRRLTLCVENSFFSRRLTLCVGRTSYSRRLLCRREKSDFL</sequence>
<protein>
    <recommendedName>
        <fullName evidence="3">Global transcription factor</fullName>
    </recommendedName>
</protein>